<dbReference type="CDD" id="cd06223">
    <property type="entry name" value="PRTases_typeI"/>
    <property type="match status" value="1"/>
</dbReference>
<accession>A0A255DWT9</accession>
<dbReference type="GO" id="GO:0006015">
    <property type="term" value="P:5-phosphoribose 1-diphosphate biosynthetic process"/>
    <property type="evidence" value="ECO:0007669"/>
    <property type="project" value="TreeGrafter"/>
</dbReference>
<keyword evidence="4" id="KW-0418">Kinase</keyword>
<sequence length="291" mass="32158">MAVFLRTYTPSAGTWRNAAEVFKFPGGEVHLKNIIPEADEKTVYIADVRGADLDDLMAAALWADIAHDREMWFVLKLPYLPAARADKSDGTQPIAKYVYAKFIESMGADQIITIDTHSGFGNGTWYGAEHGLLDLSPLPLIDRALETQGHWRYDGIIAPDKGAVDRAGAVAKHYGLDLYVADKVRDFNSGILLDYKLTVPKSGKYLVVDDICDGGWTFTELADASGLDRAHLDLWVTHGIFSGKANLLTRYYGRIMTTDSHPGHNRVGVASSIVPTFTYMHETMVEGLKYV</sequence>
<proteinExistence type="predicted"/>
<evidence type="ECO:0000256" key="5">
    <source>
        <dbReference type="ARBA" id="ARBA00022840"/>
    </source>
</evidence>
<evidence type="ECO:0000256" key="1">
    <source>
        <dbReference type="ARBA" id="ARBA00013247"/>
    </source>
</evidence>
<reference evidence="7 8" key="1">
    <citation type="submission" date="2017-07" db="EMBL/GenBank/DDBJ databases">
        <title>The new phylogeny of genus Mycobacterium.</title>
        <authorList>
            <person name="Tortoli E."/>
            <person name="Trovato A."/>
            <person name="Cirillo D.M."/>
        </authorList>
    </citation>
    <scope>NUCLEOTIDE SEQUENCE [LARGE SCALE GENOMIC DNA]</scope>
    <source>
        <strain evidence="7 8">ATCC 33027</strain>
    </source>
</reference>
<dbReference type="GO" id="GO:0000287">
    <property type="term" value="F:magnesium ion binding"/>
    <property type="evidence" value="ECO:0007669"/>
    <property type="project" value="InterPro"/>
</dbReference>
<dbReference type="InterPro" id="IPR005946">
    <property type="entry name" value="Rib-P_diPkinase"/>
</dbReference>
<dbReference type="GO" id="GO:0016301">
    <property type="term" value="F:kinase activity"/>
    <property type="evidence" value="ECO:0007669"/>
    <property type="project" value="UniProtKB-KW"/>
</dbReference>
<dbReference type="Proteomes" id="UP000216063">
    <property type="component" value="Unassembled WGS sequence"/>
</dbReference>
<evidence type="ECO:0000256" key="4">
    <source>
        <dbReference type="ARBA" id="ARBA00022777"/>
    </source>
</evidence>
<dbReference type="EMBL" id="NOZR01000003">
    <property type="protein sequence ID" value="OYN81725.1"/>
    <property type="molecule type" value="Genomic_DNA"/>
</dbReference>
<comment type="caution">
    <text evidence="7">The sequence shown here is derived from an EMBL/GenBank/DDBJ whole genome shotgun (WGS) entry which is preliminary data.</text>
</comment>
<evidence type="ECO:0000256" key="6">
    <source>
        <dbReference type="ARBA" id="ARBA00049535"/>
    </source>
</evidence>
<dbReference type="AlphaFoldDB" id="A0A255DWT9"/>
<evidence type="ECO:0000256" key="3">
    <source>
        <dbReference type="ARBA" id="ARBA00022741"/>
    </source>
</evidence>
<keyword evidence="3" id="KW-0547">Nucleotide-binding</keyword>
<dbReference type="RefSeq" id="WP_094477070.1">
    <property type="nucleotide sequence ID" value="NZ_NOZR01000003.1"/>
</dbReference>
<dbReference type="PANTHER" id="PTHR10210">
    <property type="entry name" value="RIBOSE-PHOSPHATE DIPHOSPHOKINASE FAMILY MEMBER"/>
    <property type="match status" value="1"/>
</dbReference>
<keyword evidence="5" id="KW-0067">ATP-binding</keyword>
<name>A0A255DWT9_9MYCO</name>
<dbReference type="OrthoDB" id="324294at2"/>
<keyword evidence="8" id="KW-1185">Reference proteome</keyword>
<comment type="catalytic activity">
    <reaction evidence="6">
        <text>D-ribose 5-phosphate + ATP = 5-phospho-alpha-D-ribose 1-diphosphate + AMP + H(+)</text>
        <dbReference type="Rhea" id="RHEA:15609"/>
        <dbReference type="ChEBI" id="CHEBI:15378"/>
        <dbReference type="ChEBI" id="CHEBI:30616"/>
        <dbReference type="ChEBI" id="CHEBI:58017"/>
        <dbReference type="ChEBI" id="CHEBI:78346"/>
        <dbReference type="ChEBI" id="CHEBI:456215"/>
        <dbReference type="EC" id="2.7.6.1"/>
    </reaction>
</comment>
<evidence type="ECO:0000313" key="7">
    <source>
        <dbReference type="EMBL" id="OYN81725.1"/>
    </source>
</evidence>
<dbReference type="GO" id="GO:0004749">
    <property type="term" value="F:ribose phosphate diphosphokinase activity"/>
    <property type="evidence" value="ECO:0007669"/>
    <property type="project" value="UniProtKB-EC"/>
</dbReference>
<protein>
    <recommendedName>
        <fullName evidence="1">ribose-phosphate diphosphokinase</fullName>
        <ecNumber evidence="1">2.7.6.1</ecNumber>
    </recommendedName>
</protein>
<dbReference type="GO" id="GO:0002189">
    <property type="term" value="C:ribose phosphate diphosphokinase complex"/>
    <property type="evidence" value="ECO:0007669"/>
    <property type="project" value="TreeGrafter"/>
</dbReference>
<dbReference type="GO" id="GO:0005737">
    <property type="term" value="C:cytoplasm"/>
    <property type="evidence" value="ECO:0007669"/>
    <property type="project" value="TreeGrafter"/>
</dbReference>
<dbReference type="GO" id="GO:0006164">
    <property type="term" value="P:purine nucleotide biosynthetic process"/>
    <property type="evidence" value="ECO:0007669"/>
    <property type="project" value="TreeGrafter"/>
</dbReference>
<dbReference type="EC" id="2.7.6.1" evidence="1"/>
<evidence type="ECO:0000256" key="2">
    <source>
        <dbReference type="ARBA" id="ARBA00022679"/>
    </source>
</evidence>
<dbReference type="GO" id="GO:0005524">
    <property type="term" value="F:ATP binding"/>
    <property type="evidence" value="ECO:0007669"/>
    <property type="project" value="UniProtKB-KW"/>
</dbReference>
<dbReference type="PANTHER" id="PTHR10210:SF32">
    <property type="entry name" value="RIBOSE-PHOSPHATE PYROPHOSPHOKINASE 2"/>
    <property type="match status" value="1"/>
</dbReference>
<dbReference type="InterPro" id="IPR000836">
    <property type="entry name" value="PRTase_dom"/>
</dbReference>
<dbReference type="SUPFAM" id="SSF53271">
    <property type="entry name" value="PRTase-like"/>
    <property type="match status" value="2"/>
</dbReference>
<dbReference type="Gene3D" id="3.40.50.2020">
    <property type="match status" value="2"/>
</dbReference>
<gene>
    <name evidence="7" type="ORF">CG716_05055</name>
</gene>
<dbReference type="InterPro" id="IPR029057">
    <property type="entry name" value="PRTase-like"/>
</dbReference>
<evidence type="ECO:0000313" key="8">
    <source>
        <dbReference type="Proteomes" id="UP000216063"/>
    </source>
</evidence>
<organism evidence="7 8">
    <name type="scientific">Mycolicibacterium sphagni</name>
    <dbReference type="NCBI Taxonomy" id="1786"/>
    <lineage>
        <taxon>Bacteria</taxon>
        <taxon>Bacillati</taxon>
        <taxon>Actinomycetota</taxon>
        <taxon>Actinomycetes</taxon>
        <taxon>Mycobacteriales</taxon>
        <taxon>Mycobacteriaceae</taxon>
        <taxon>Mycolicibacterium</taxon>
    </lineage>
</organism>
<keyword evidence="2" id="KW-0808">Transferase</keyword>